<dbReference type="RefSeq" id="WP_062412621.1">
    <property type="nucleotide sequence ID" value="NZ_JAJCIO010000014.1"/>
</dbReference>
<reference evidence="3 4" key="1">
    <citation type="submission" date="2022-06" db="EMBL/GenBank/DDBJ databases">
        <title>Isolation of gut microbiota from human fecal samples.</title>
        <authorList>
            <person name="Pamer E.G."/>
            <person name="Barat B."/>
            <person name="Waligurski E."/>
            <person name="Medina S."/>
            <person name="Paddock L."/>
            <person name="Mostad J."/>
        </authorList>
    </citation>
    <scope>NUCLEOTIDE SEQUENCE [LARGE SCALE GENOMIC DNA]</scope>
    <source>
        <strain evidence="3 4">DFI.1.1</strain>
    </source>
</reference>
<proteinExistence type="predicted"/>
<dbReference type="Proteomes" id="UP001206692">
    <property type="component" value="Unassembled WGS sequence"/>
</dbReference>
<keyword evidence="4" id="KW-1185">Reference proteome</keyword>
<keyword evidence="3" id="KW-0378">Hydrolase</keyword>
<comment type="caution">
    <text evidence="3">The sequence shown here is derived from an EMBL/GenBank/DDBJ whole genome shotgun (WGS) entry which is preliminary data.</text>
</comment>
<feature type="domain" description="GmrSD restriction endonucleases C-terminal" evidence="2">
    <location>
        <begin position="94"/>
        <end position="185"/>
    </location>
</feature>
<dbReference type="EMBL" id="JANGEW010000017">
    <property type="protein sequence ID" value="MCQ5343154.1"/>
    <property type="molecule type" value="Genomic_DNA"/>
</dbReference>
<evidence type="ECO:0000313" key="3">
    <source>
        <dbReference type="EMBL" id="MCQ5343154.1"/>
    </source>
</evidence>
<dbReference type="InterPro" id="IPR011089">
    <property type="entry name" value="GmrSD_C"/>
</dbReference>
<feature type="region of interest" description="Disordered" evidence="1">
    <location>
        <begin position="36"/>
        <end position="57"/>
    </location>
</feature>
<keyword evidence="3" id="KW-0255">Endonuclease</keyword>
<keyword evidence="3" id="KW-0540">Nuclease</keyword>
<name>A0ABT1STG0_9FIRM</name>
<accession>A0ABT1STG0</accession>
<dbReference type="Pfam" id="PF07510">
    <property type="entry name" value="GmrSD_C"/>
    <property type="match status" value="1"/>
</dbReference>
<feature type="compositionally biased region" description="Basic and acidic residues" evidence="1">
    <location>
        <begin position="46"/>
        <end position="57"/>
    </location>
</feature>
<organism evidence="3 4">
    <name type="scientific">Megasphaera massiliensis</name>
    <dbReference type="NCBI Taxonomy" id="1232428"/>
    <lineage>
        <taxon>Bacteria</taxon>
        <taxon>Bacillati</taxon>
        <taxon>Bacillota</taxon>
        <taxon>Negativicutes</taxon>
        <taxon>Veillonellales</taxon>
        <taxon>Veillonellaceae</taxon>
        <taxon>Megasphaera</taxon>
    </lineage>
</organism>
<evidence type="ECO:0000259" key="2">
    <source>
        <dbReference type="Pfam" id="PF07510"/>
    </source>
</evidence>
<evidence type="ECO:0000256" key="1">
    <source>
        <dbReference type="SAM" id="MobiDB-lite"/>
    </source>
</evidence>
<gene>
    <name evidence="3" type="ORF">NE675_09005</name>
</gene>
<protein>
    <submittedName>
        <fullName evidence="3">HNH endonuclease family protein</fullName>
    </submittedName>
</protein>
<sequence>MEEKDKSHIPVDENDEKQRDIVTTFAAGEAAKAAADGIEDQYYKPQEYDRGNYDDGPAKYRAKQKAVEKGKGVVRDPYTNKKLELKMKDAKLKYGKDYDAHMGEIDHLVPLKLMHEKLKNSPFIAPEDAKNIANDEDNLLLTSRRVNNAKRAKTNAEFAEDSDFLKKKGLPVSKKMKDNLRWEGTKAEIKADINIGVTTVQNVAKTFNDVGLEAGMSAGTMVGVMSSINNIGQVLSGDKEAGEAFCDAAKATGKAAINGYLRSGGIATATQIMRSSTNNLIKVLGKMNAPAEILSAVAVAGSALSRYCSGEITLEDCVVELHKNAATLAASTTGMAVGEAVFTGLAAGTLFAGPMAVLGAAVGAMAAMAVVGFVEDVVLAPYYNAKAARKLEDRRTAAFNRVSAAMEAALAAQGKRLDAMYEAEKGRQYEAFYLGFERMMDSALENDVDNITGGLNQILSYFGEECYFKDREEFNQFFDSKDRKPFVL</sequence>
<dbReference type="GO" id="GO:0004519">
    <property type="term" value="F:endonuclease activity"/>
    <property type="evidence" value="ECO:0007669"/>
    <property type="project" value="UniProtKB-KW"/>
</dbReference>
<evidence type="ECO:0000313" key="4">
    <source>
        <dbReference type="Proteomes" id="UP001206692"/>
    </source>
</evidence>